<keyword evidence="14" id="KW-0067">ATP-binding</keyword>
<dbReference type="PANTHER" id="PTHR22749:SF6">
    <property type="entry name" value="RIBOFLAVIN KINASE"/>
    <property type="match status" value="1"/>
</dbReference>
<dbReference type="EMBL" id="UINC01166939">
    <property type="protein sequence ID" value="SVD69167.1"/>
    <property type="molecule type" value="Genomic_DNA"/>
</dbReference>
<evidence type="ECO:0000313" key="18">
    <source>
        <dbReference type="EMBL" id="SVD69167.1"/>
    </source>
</evidence>
<evidence type="ECO:0000256" key="15">
    <source>
        <dbReference type="ARBA" id="ARBA00023268"/>
    </source>
</evidence>
<dbReference type="GO" id="GO:0009398">
    <property type="term" value="P:FMN biosynthetic process"/>
    <property type="evidence" value="ECO:0007669"/>
    <property type="project" value="UniProtKB-UniPathway"/>
</dbReference>
<dbReference type="InterPro" id="IPR002606">
    <property type="entry name" value="Riboflavin_kinase_bac"/>
</dbReference>
<dbReference type="AlphaFoldDB" id="A0A382XDC5"/>
<dbReference type="Gene3D" id="3.40.50.620">
    <property type="entry name" value="HUPs"/>
    <property type="match status" value="1"/>
</dbReference>
<evidence type="ECO:0000256" key="5">
    <source>
        <dbReference type="ARBA" id="ARBA00012393"/>
    </source>
</evidence>
<dbReference type="PANTHER" id="PTHR22749">
    <property type="entry name" value="RIBOFLAVIN KINASE/FMN ADENYLYLTRANSFERASE"/>
    <property type="match status" value="1"/>
</dbReference>
<comment type="pathway">
    <text evidence="1">Cofactor biosynthesis; FAD biosynthesis; FAD from FMN: step 1/1.</text>
</comment>
<dbReference type="SUPFAM" id="SSF52374">
    <property type="entry name" value="Nucleotidylyl transferase"/>
    <property type="match status" value="1"/>
</dbReference>
<evidence type="ECO:0000256" key="4">
    <source>
        <dbReference type="ARBA" id="ARBA00012105"/>
    </source>
</evidence>
<evidence type="ECO:0000256" key="3">
    <source>
        <dbReference type="ARBA" id="ARBA00010214"/>
    </source>
</evidence>
<dbReference type="GO" id="GO:0005524">
    <property type="term" value="F:ATP binding"/>
    <property type="evidence" value="ECO:0007669"/>
    <property type="project" value="UniProtKB-KW"/>
</dbReference>
<accession>A0A382XDC5</accession>
<dbReference type="EC" id="2.7.7.2" evidence="5"/>
<keyword evidence="13" id="KW-0274">FAD</keyword>
<dbReference type="InterPro" id="IPR015864">
    <property type="entry name" value="FAD_synthase"/>
</dbReference>
<comment type="similarity">
    <text evidence="3">Belongs to the RibF family.</text>
</comment>
<evidence type="ECO:0000256" key="11">
    <source>
        <dbReference type="ARBA" id="ARBA00022741"/>
    </source>
</evidence>
<keyword evidence="15" id="KW-0511">Multifunctional enzyme</keyword>
<protein>
    <recommendedName>
        <fullName evidence="6">Bifunctional riboflavin kinase/FMN adenylyltransferase</fullName>
        <ecNumber evidence="4">2.7.1.26</ecNumber>
        <ecNumber evidence="5">2.7.7.2</ecNumber>
    </recommendedName>
</protein>
<dbReference type="NCBIfam" id="TIGR00083">
    <property type="entry name" value="ribF"/>
    <property type="match status" value="1"/>
</dbReference>
<evidence type="ECO:0000256" key="13">
    <source>
        <dbReference type="ARBA" id="ARBA00022827"/>
    </source>
</evidence>
<reference evidence="18" key="1">
    <citation type="submission" date="2018-05" db="EMBL/GenBank/DDBJ databases">
        <authorList>
            <person name="Lanie J.A."/>
            <person name="Ng W.-L."/>
            <person name="Kazmierczak K.M."/>
            <person name="Andrzejewski T.M."/>
            <person name="Davidsen T.M."/>
            <person name="Wayne K.J."/>
            <person name="Tettelin H."/>
            <person name="Glass J.I."/>
            <person name="Rusch D."/>
            <person name="Podicherti R."/>
            <person name="Tsui H.-C.T."/>
            <person name="Winkler M.E."/>
        </authorList>
    </citation>
    <scope>NUCLEOTIDE SEQUENCE</scope>
</reference>
<name>A0A382XDC5_9ZZZZ</name>
<evidence type="ECO:0000256" key="14">
    <source>
        <dbReference type="ARBA" id="ARBA00022840"/>
    </source>
</evidence>
<evidence type="ECO:0000256" key="6">
    <source>
        <dbReference type="ARBA" id="ARBA00018483"/>
    </source>
</evidence>
<dbReference type="FunFam" id="3.40.50.620:FF:000021">
    <property type="entry name" value="Riboflavin biosynthesis protein"/>
    <property type="match status" value="1"/>
</dbReference>
<evidence type="ECO:0000256" key="9">
    <source>
        <dbReference type="ARBA" id="ARBA00022679"/>
    </source>
</evidence>
<dbReference type="InterPro" id="IPR023468">
    <property type="entry name" value="Riboflavin_kinase"/>
</dbReference>
<dbReference type="Pfam" id="PF01687">
    <property type="entry name" value="Flavokinase"/>
    <property type="match status" value="1"/>
</dbReference>
<keyword evidence="7" id="KW-0285">Flavoprotein</keyword>
<dbReference type="InterPro" id="IPR014729">
    <property type="entry name" value="Rossmann-like_a/b/a_fold"/>
</dbReference>
<gene>
    <name evidence="18" type="ORF">METZ01_LOCUS422021</name>
</gene>
<dbReference type="UniPathway" id="UPA00277">
    <property type="reaction ID" value="UER00407"/>
</dbReference>
<proteinExistence type="inferred from homology"/>
<sequence length="210" mass="23774">MEVIRGLINVKEQHKGAVITVGNFDGVHTGHRTILLEMKGKAAELKTKTMLICFEPQPREFFDYYNAPARLTRFKEKVELLRELGIDMVLCLKFDESFRETTAERFIEIIGNDLAAKAVYVGDDSRFGQGRTGNFNQLEEAGEHFGFDVYSFDTITHGEARVSSTRIRESLDSGDFEMAEKLLGHPYFITGKVIYGRQVGRTLDVPTINV</sequence>
<feature type="non-terminal residue" evidence="18">
    <location>
        <position position="210"/>
    </location>
</feature>
<organism evidence="18">
    <name type="scientific">marine metagenome</name>
    <dbReference type="NCBI Taxonomy" id="408172"/>
    <lineage>
        <taxon>unclassified sequences</taxon>
        <taxon>metagenomes</taxon>
        <taxon>ecological metagenomes</taxon>
    </lineage>
</organism>
<keyword evidence="11" id="KW-0547">Nucleotide-binding</keyword>
<comment type="pathway">
    <text evidence="2">Cofactor biosynthesis; FMN biosynthesis; FMN from riboflavin (ATP route): step 1/1.</text>
</comment>
<dbReference type="InterPro" id="IPR023465">
    <property type="entry name" value="Riboflavin_kinase_dom_sf"/>
</dbReference>
<dbReference type="CDD" id="cd02064">
    <property type="entry name" value="FAD_synthetase_N"/>
    <property type="match status" value="1"/>
</dbReference>
<evidence type="ECO:0000259" key="17">
    <source>
        <dbReference type="Pfam" id="PF06574"/>
    </source>
</evidence>
<dbReference type="GO" id="GO:0008531">
    <property type="term" value="F:riboflavin kinase activity"/>
    <property type="evidence" value="ECO:0007669"/>
    <property type="project" value="UniProtKB-EC"/>
</dbReference>
<evidence type="ECO:0000256" key="10">
    <source>
        <dbReference type="ARBA" id="ARBA00022695"/>
    </source>
</evidence>
<dbReference type="UniPathway" id="UPA00276">
    <property type="reaction ID" value="UER00406"/>
</dbReference>
<evidence type="ECO:0000256" key="12">
    <source>
        <dbReference type="ARBA" id="ARBA00022777"/>
    </source>
</evidence>
<dbReference type="GO" id="GO:0006747">
    <property type="term" value="P:FAD biosynthetic process"/>
    <property type="evidence" value="ECO:0007669"/>
    <property type="project" value="UniProtKB-UniPathway"/>
</dbReference>
<dbReference type="GO" id="GO:0009231">
    <property type="term" value="P:riboflavin biosynthetic process"/>
    <property type="evidence" value="ECO:0007669"/>
    <property type="project" value="InterPro"/>
</dbReference>
<keyword evidence="12" id="KW-0418">Kinase</keyword>
<feature type="domain" description="FAD synthetase" evidence="17">
    <location>
        <begin position="11"/>
        <end position="166"/>
    </location>
</feature>
<evidence type="ECO:0000256" key="7">
    <source>
        <dbReference type="ARBA" id="ARBA00022630"/>
    </source>
</evidence>
<dbReference type="SUPFAM" id="SSF82114">
    <property type="entry name" value="Riboflavin kinase-like"/>
    <property type="match status" value="1"/>
</dbReference>
<dbReference type="InterPro" id="IPR015865">
    <property type="entry name" value="Riboflavin_kinase_bac/euk"/>
</dbReference>
<keyword evidence="10" id="KW-0548">Nucleotidyltransferase</keyword>
<evidence type="ECO:0000256" key="2">
    <source>
        <dbReference type="ARBA" id="ARBA00005201"/>
    </source>
</evidence>
<evidence type="ECO:0000256" key="8">
    <source>
        <dbReference type="ARBA" id="ARBA00022643"/>
    </source>
</evidence>
<evidence type="ECO:0000259" key="16">
    <source>
        <dbReference type="Pfam" id="PF01687"/>
    </source>
</evidence>
<keyword evidence="9" id="KW-0808">Transferase</keyword>
<evidence type="ECO:0000256" key="1">
    <source>
        <dbReference type="ARBA" id="ARBA00004726"/>
    </source>
</evidence>
<dbReference type="GO" id="GO:0003919">
    <property type="term" value="F:FMN adenylyltransferase activity"/>
    <property type="evidence" value="ECO:0007669"/>
    <property type="project" value="UniProtKB-EC"/>
</dbReference>
<dbReference type="EC" id="2.7.1.26" evidence="4"/>
<keyword evidence="8" id="KW-0288">FMN</keyword>
<feature type="domain" description="Riboflavin kinase" evidence="16">
    <location>
        <begin position="183"/>
        <end position="210"/>
    </location>
</feature>
<dbReference type="Pfam" id="PF06574">
    <property type="entry name" value="FAD_syn"/>
    <property type="match status" value="1"/>
</dbReference>